<dbReference type="Proteomes" id="UP000233551">
    <property type="component" value="Unassembled WGS sequence"/>
</dbReference>
<organism evidence="1 2">
    <name type="scientific">Punica granatum</name>
    <name type="common">Pomegranate</name>
    <dbReference type="NCBI Taxonomy" id="22663"/>
    <lineage>
        <taxon>Eukaryota</taxon>
        <taxon>Viridiplantae</taxon>
        <taxon>Streptophyta</taxon>
        <taxon>Embryophyta</taxon>
        <taxon>Tracheophyta</taxon>
        <taxon>Spermatophyta</taxon>
        <taxon>Magnoliopsida</taxon>
        <taxon>eudicotyledons</taxon>
        <taxon>Gunneridae</taxon>
        <taxon>Pentapetalae</taxon>
        <taxon>rosids</taxon>
        <taxon>malvids</taxon>
        <taxon>Myrtales</taxon>
        <taxon>Lythraceae</taxon>
        <taxon>Punica</taxon>
    </lineage>
</organism>
<accession>A0A2I0JJE4</accession>
<gene>
    <name evidence="1" type="ORF">CRG98_023197</name>
</gene>
<reference evidence="1 2" key="1">
    <citation type="submission" date="2017-11" db="EMBL/GenBank/DDBJ databases">
        <title>De-novo sequencing of pomegranate (Punica granatum L.) genome.</title>
        <authorList>
            <person name="Akparov Z."/>
            <person name="Amiraslanov A."/>
            <person name="Hajiyeva S."/>
            <person name="Abbasov M."/>
            <person name="Kaur K."/>
            <person name="Hamwieh A."/>
            <person name="Solovyev V."/>
            <person name="Salamov A."/>
            <person name="Braich B."/>
            <person name="Kosarev P."/>
            <person name="Mahmoud A."/>
            <person name="Hajiyev E."/>
            <person name="Babayeva S."/>
            <person name="Izzatullayeva V."/>
            <person name="Mammadov A."/>
            <person name="Mammadov A."/>
            <person name="Sharifova S."/>
            <person name="Ojaghi J."/>
            <person name="Eynullazada K."/>
            <person name="Bayramov B."/>
            <person name="Abdulazimova A."/>
            <person name="Shahmuradov I."/>
        </authorList>
    </citation>
    <scope>NUCLEOTIDE SEQUENCE [LARGE SCALE GENOMIC DNA]</scope>
    <source>
        <strain evidence="2">cv. AG2017</strain>
        <tissue evidence="1">Leaf</tissue>
    </source>
</reference>
<dbReference type="EMBL" id="PGOL01001600">
    <property type="protein sequence ID" value="PKI56394.1"/>
    <property type="molecule type" value="Genomic_DNA"/>
</dbReference>
<proteinExistence type="predicted"/>
<name>A0A2I0JJE4_PUNGR</name>
<sequence length="110" mass="12284">MSRCRQEAEQGVPYQDDRKICVGLVNVNDILISGKRRKAVNKQASKQTGLSPNPLEVPSRVAKLCAPEFNLVRARMRDAYVTRLGSVHLPGNTCEKESPLTVYDPYVKGR</sequence>
<evidence type="ECO:0000313" key="2">
    <source>
        <dbReference type="Proteomes" id="UP000233551"/>
    </source>
</evidence>
<keyword evidence="2" id="KW-1185">Reference proteome</keyword>
<evidence type="ECO:0000313" key="1">
    <source>
        <dbReference type="EMBL" id="PKI56394.1"/>
    </source>
</evidence>
<protein>
    <submittedName>
        <fullName evidence="1">Uncharacterized protein</fullName>
    </submittedName>
</protein>
<dbReference type="AlphaFoldDB" id="A0A2I0JJE4"/>
<comment type="caution">
    <text evidence="1">The sequence shown here is derived from an EMBL/GenBank/DDBJ whole genome shotgun (WGS) entry which is preliminary data.</text>
</comment>